<name>A0ABY1JB49_9BACT</name>
<comment type="similarity">
    <text evidence="7">Belongs to the IspG family.</text>
</comment>
<dbReference type="PANTHER" id="PTHR30454:SF0">
    <property type="entry name" value="4-HYDROXY-3-METHYLBUT-2-EN-1-YL DIPHOSPHATE SYNTHASE (FERREDOXIN), CHLOROPLASTIC"/>
    <property type="match status" value="1"/>
</dbReference>
<keyword evidence="3 7" id="KW-0560">Oxidoreductase</keyword>
<dbReference type="Gene3D" id="3.20.20.20">
    <property type="entry name" value="Dihydropteroate synthase-like"/>
    <property type="match status" value="1"/>
</dbReference>
<evidence type="ECO:0000256" key="4">
    <source>
        <dbReference type="ARBA" id="ARBA00023004"/>
    </source>
</evidence>
<dbReference type="EC" id="1.17.7.3" evidence="7"/>
<keyword evidence="2 7" id="KW-0479">Metal-binding</keyword>
<evidence type="ECO:0000313" key="10">
    <source>
        <dbReference type="EMBL" id="SIN63241.1"/>
    </source>
</evidence>
<proteinExistence type="inferred from homology"/>
<dbReference type="SUPFAM" id="SSF56014">
    <property type="entry name" value="Nitrite and sulphite reductase 4Fe-4S domain-like"/>
    <property type="match status" value="1"/>
</dbReference>
<keyword evidence="11" id="KW-1185">Reference proteome</keyword>
<dbReference type="NCBIfam" id="TIGR00612">
    <property type="entry name" value="ispG_gcpE"/>
    <property type="match status" value="1"/>
</dbReference>
<dbReference type="PANTHER" id="PTHR30454">
    <property type="entry name" value="4-HYDROXY-3-METHYLBUT-2-EN-1-YL DIPHOSPHATE SYNTHASE"/>
    <property type="match status" value="1"/>
</dbReference>
<dbReference type="Pfam" id="PF04551">
    <property type="entry name" value="GcpE"/>
    <property type="match status" value="1"/>
</dbReference>
<dbReference type="EMBL" id="FSQZ01000001">
    <property type="protein sequence ID" value="SIN63241.1"/>
    <property type="molecule type" value="Genomic_DNA"/>
</dbReference>
<comment type="caution">
    <text evidence="10">The sequence shown here is derived from an EMBL/GenBank/DDBJ whole genome shotgun (WGS) entry which is preliminary data.</text>
</comment>
<dbReference type="Proteomes" id="UP000185093">
    <property type="component" value="Unassembled WGS sequence"/>
</dbReference>
<dbReference type="InterPro" id="IPR058578">
    <property type="entry name" value="IspG_TIM"/>
</dbReference>
<dbReference type="InterPro" id="IPR045854">
    <property type="entry name" value="NO2/SO3_Rdtase_4Fe4S_sf"/>
</dbReference>
<organism evidence="10 11">
    <name type="scientific">Acetomicrobium flavidum</name>
    <dbReference type="NCBI Taxonomy" id="49896"/>
    <lineage>
        <taxon>Bacteria</taxon>
        <taxon>Thermotogati</taxon>
        <taxon>Synergistota</taxon>
        <taxon>Synergistia</taxon>
        <taxon>Synergistales</taxon>
        <taxon>Acetomicrobiaceae</taxon>
        <taxon>Acetomicrobium</taxon>
    </lineage>
</organism>
<comment type="cofactor">
    <cofactor evidence="7">
        <name>[4Fe-4S] cluster</name>
        <dbReference type="ChEBI" id="CHEBI:49883"/>
    </cofactor>
    <text evidence="7">Binds 1 [4Fe-4S] cluster.</text>
</comment>
<evidence type="ECO:0000256" key="1">
    <source>
        <dbReference type="ARBA" id="ARBA00022485"/>
    </source>
</evidence>
<feature type="binding site" evidence="7">
    <location>
        <position position="265"/>
    </location>
    <ligand>
        <name>[4Fe-4S] cluster</name>
        <dbReference type="ChEBI" id="CHEBI:49883"/>
    </ligand>
</feature>
<dbReference type="InterPro" id="IPR004588">
    <property type="entry name" value="IspG_bac-typ"/>
</dbReference>
<keyword evidence="5 7" id="KW-0411">Iron-sulfur</keyword>
<evidence type="ECO:0000256" key="2">
    <source>
        <dbReference type="ARBA" id="ARBA00022723"/>
    </source>
</evidence>
<feature type="binding site" evidence="7">
    <location>
        <position position="268"/>
    </location>
    <ligand>
        <name>[4Fe-4S] cluster</name>
        <dbReference type="ChEBI" id="CHEBI:49883"/>
    </ligand>
</feature>
<evidence type="ECO:0000256" key="5">
    <source>
        <dbReference type="ARBA" id="ARBA00023014"/>
    </source>
</evidence>
<dbReference type="RefSeq" id="WP_074199087.1">
    <property type="nucleotide sequence ID" value="NZ_DAORXD010000005.1"/>
</dbReference>
<dbReference type="HAMAP" id="MF_00159">
    <property type="entry name" value="IspG"/>
    <property type="match status" value="1"/>
</dbReference>
<gene>
    <name evidence="7" type="primary">ispG</name>
    <name evidence="10" type="ORF">SAMN05444368_0350</name>
</gene>
<dbReference type="InterPro" id="IPR058579">
    <property type="entry name" value="IspG_C"/>
</dbReference>
<keyword evidence="4 7" id="KW-0408">Iron</keyword>
<feature type="domain" description="IspG TIM-barrel" evidence="8">
    <location>
        <begin position="8"/>
        <end position="246"/>
    </location>
</feature>
<evidence type="ECO:0000259" key="9">
    <source>
        <dbReference type="Pfam" id="PF26540"/>
    </source>
</evidence>
<feature type="binding site" evidence="7">
    <location>
        <position position="300"/>
    </location>
    <ligand>
        <name>[4Fe-4S] cluster</name>
        <dbReference type="ChEBI" id="CHEBI:49883"/>
    </ligand>
</feature>
<dbReference type="SUPFAM" id="SSF51717">
    <property type="entry name" value="Dihydropteroate synthetase-like"/>
    <property type="match status" value="1"/>
</dbReference>
<evidence type="ECO:0000256" key="3">
    <source>
        <dbReference type="ARBA" id="ARBA00023002"/>
    </source>
</evidence>
<accession>A0ABY1JB49</accession>
<comment type="function">
    <text evidence="7">Converts 2C-methyl-D-erythritol 2,4-cyclodiphosphate (ME-2,4cPP) into 1-hydroxy-2-methyl-2-(E)-butenyl 4-diphosphate.</text>
</comment>
<sequence>MEMQSQKKSVNIGGLEIGKGSPIRIESMLKTPVTDIDGCRQELKTLKLEGCELVRVAFPEMSCLQSLKALLEISEIPIMADIHFDAKLAKAALEAGCMAIRINPGNMPKGGLADVVRLAKEKKAVIRIGSNSGSLNNVQLEQAMGNKAKALFIAVQEQVKILEDMGFDDIILSSKSTSIAETINANLLVSRHFPQYPVHIGMTEAGAIPEGLIKSAAGISLLLMQGIGDTLRISLSAPASEEVRAGYALLRSLGLRKRGVEVISCPACGRRRLDVSKLVEEIRPALKDLPDGTVVAIMGCEVNGPREAMDADIGVAGTPNGVVIFKKGEVVGHLGEEEMEKIGSLFKDML</sequence>
<protein>
    <recommendedName>
        <fullName evidence="7">4-hydroxy-3-methylbut-2-en-1-yl diphosphate synthase (flavodoxin)</fullName>
        <ecNumber evidence="7">1.17.7.3</ecNumber>
    </recommendedName>
    <alternativeName>
        <fullName evidence="7">1-hydroxy-2-methyl-2-(E)-butenyl 4-diphosphate synthase</fullName>
    </alternativeName>
</protein>
<dbReference type="Gene3D" id="3.30.413.10">
    <property type="entry name" value="Sulfite Reductase Hemoprotein, domain 1"/>
    <property type="match status" value="1"/>
</dbReference>
<evidence type="ECO:0000256" key="7">
    <source>
        <dbReference type="HAMAP-Rule" id="MF_00159"/>
    </source>
</evidence>
<dbReference type="InterPro" id="IPR011005">
    <property type="entry name" value="Dihydropteroate_synth-like_sf"/>
</dbReference>
<keyword evidence="6 7" id="KW-0414">Isoprene biosynthesis</keyword>
<evidence type="ECO:0000259" key="8">
    <source>
        <dbReference type="Pfam" id="PF04551"/>
    </source>
</evidence>
<keyword evidence="1 7" id="KW-0004">4Fe-4S</keyword>
<comment type="catalytic activity">
    <reaction evidence="7">
        <text>(2E)-4-hydroxy-3-methylbut-2-enyl diphosphate + oxidized [flavodoxin] + H2O + 2 H(+) = 2-C-methyl-D-erythritol 2,4-cyclic diphosphate + reduced [flavodoxin]</text>
        <dbReference type="Rhea" id="RHEA:43604"/>
        <dbReference type="Rhea" id="RHEA-COMP:10622"/>
        <dbReference type="Rhea" id="RHEA-COMP:10623"/>
        <dbReference type="ChEBI" id="CHEBI:15377"/>
        <dbReference type="ChEBI" id="CHEBI:15378"/>
        <dbReference type="ChEBI" id="CHEBI:57618"/>
        <dbReference type="ChEBI" id="CHEBI:58210"/>
        <dbReference type="ChEBI" id="CHEBI:58483"/>
        <dbReference type="ChEBI" id="CHEBI:128753"/>
        <dbReference type="EC" id="1.17.7.3"/>
    </reaction>
</comment>
<comment type="pathway">
    <text evidence="7">Isoprenoid biosynthesis; isopentenyl diphosphate biosynthesis via DXP pathway; isopentenyl diphosphate from 1-deoxy-D-xylulose 5-phosphate: step 5/6.</text>
</comment>
<reference evidence="10 11" key="1">
    <citation type="submission" date="2016-11" db="EMBL/GenBank/DDBJ databases">
        <authorList>
            <person name="Varghese N."/>
            <person name="Submissions S."/>
        </authorList>
    </citation>
    <scope>NUCLEOTIDE SEQUENCE [LARGE SCALE GENOMIC DNA]</scope>
    <source>
        <strain evidence="10 11">DSM 20664</strain>
    </source>
</reference>
<evidence type="ECO:0000313" key="11">
    <source>
        <dbReference type="Proteomes" id="UP000185093"/>
    </source>
</evidence>
<dbReference type="Pfam" id="PF26540">
    <property type="entry name" value="GcpE_C"/>
    <property type="match status" value="1"/>
</dbReference>
<feature type="domain" description="IspG C-terminal" evidence="9">
    <location>
        <begin position="261"/>
        <end position="340"/>
    </location>
</feature>
<feature type="binding site" evidence="7">
    <location>
        <position position="307"/>
    </location>
    <ligand>
        <name>[4Fe-4S] cluster</name>
        <dbReference type="ChEBI" id="CHEBI:49883"/>
    </ligand>
</feature>
<evidence type="ECO:0000256" key="6">
    <source>
        <dbReference type="ARBA" id="ARBA00023229"/>
    </source>
</evidence>